<feature type="compositionally biased region" description="Low complexity" evidence="1">
    <location>
        <begin position="27"/>
        <end position="44"/>
    </location>
</feature>
<dbReference type="AlphaFoldDB" id="A0A7J7BUN0"/>
<dbReference type="PANTHER" id="PTHR33179:SF29">
    <property type="entry name" value="OS06G0666400 PROTEIN"/>
    <property type="match status" value="1"/>
</dbReference>
<dbReference type="InterPro" id="IPR039609">
    <property type="entry name" value="VQ_15/22"/>
</dbReference>
<feature type="region of interest" description="Disordered" evidence="1">
    <location>
        <begin position="27"/>
        <end position="54"/>
    </location>
</feature>
<dbReference type="OrthoDB" id="1726347at2759"/>
<dbReference type="EMBL" id="JAAARO010000023">
    <property type="protein sequence ID" value="KAF5725554.1"/>
    <property type="molecule type" value="Genomic_DNA"/>
</dbReference>
<proteinExistence type="predicted"/>
<evidence type="ECO:0000313" key="4">
    <source>
        <dbReference type="Proteomes" id="UP000593562"/>
    </source>
</evidence>
<organism evidence="3 4">
    <name type="scientific">Tripterygium wilfordii</name>
    <name type="common">Thunder God vine</name>
    <dbReference type="NCBI Taxonomy" id="458696"/>
    <lineage>
        <taxon>Eukaryota</taxon>
        <taxon>Viridiplantae</taxon>
        <taxon>Streptophyta</taxon>
        <taxon>Embryophyta</taxon>
        <taxon>Tracheophyta</taxon>
        <taxon>Spermatophyta</taxon>
        <taxon>Magnoliopsida</taxon>
        <taxon>eudicotyledons</taxon>
        <taxon>Gunneridae</taxon>
        <taxon>Pentapetalae</taxon>
        <taxon>rosids</taxon>
        <taxon>fabids</taxon>
        <taxon>Celastrales</taxon>
        <taxon>Celastraceae</taxon>
        <taxon>Tripterygium</taxon>
    </lineage>
</organism>
<evidence type="ECO:0000313" key="3">
    <source>
        <dbReference type="EMBL" id="KAF5725554.1"/>
    </source>
</evidence>
<comment type="caution">
    <text evidence="3">The sequence shown here is derived from an EMBL/GenBank/DDBJ whole genome shotgun (WGS) entry which is preliminary data.</text>
</comment>
<dbReference type="InterPro" id="IPR008889">
    <property type="entry name" value="VQ"/>
</dbReference>
<evidence type="ECO:0000259" key="2">
    <source>
        <dbReference type="Pfam" id="PF05678"/>
    </source>
</evidence>
<feature type="domain" description="VQ" evidence="2">
    <location>
        <begin position="71"/>
        <end position="96"/>
    </location>
</feature>
<name>A0A7J7BUN0_TRIWF</name>
<dbReference type="Proteomes" id="UP000593562">
    <property type="component" value="Unassembled WGS sequence"/>
</dbReference>
<dbReference type="Pfam" id="PF05678">
    <property type="entry name" value="VQ"/>
    <property type="match status" value="1"/>
</dbReference>
<evidence type="ECO:0000256" key="1">
    <source>
        <dbReference type="SAM" id="MobiDB-lite"/>
    </source>
</evidence>
<dbReference type="PANTHER" id="PTHR33179">
    <property type="entry name" value="VQ MOTIF-CONTAINING PROTEIN"/>
    <property type="match status" value="1"/>
</dbReference>
<dbReference type="InParanoid" id="A0A7J7BUN0"/>
<protein>
    <submittedName>
        <fullName evidence="3">Mental retardation GTPase activating protein 4</fullName>
    </submittedName>
</protein>
<gene>
    <name evidence="3" type="ORF">HS088_TW23G00278</name>
</gene>
<accession>A0A7J7BUN0</accession>
<keyword evidence="4" id="KW-1185">Reference proteome</keyword>
<dbReference type="FunCoup" id="A0A7J7BUN0">
    <property type="interactions" value="45"/>
</dbReference>
<reference evidence="3 4" key="1">
    <citation type="journal article" date="2020" name="Nat. Commun.">
        <title>Genome of Tripterygium wilfordii and identification of cytochrome P450 involved in triptolide biosynthesis.</title>
        <authorList>
            <person name="Tu L."/>
            <person name="Su P."/>
            <person name="Zhang Z."/>
            <person name="Gao L."/>
            <person name="Wang J."/>
            <person name="Hu T."/>
            <person name="Zhou J."/>
            <person name="Zhang Y."/>
            <person name="Zhao Y."/>
            <person name="Liu Y."/>
            <person name="Song Y."/>
            <person name="Tong Y."/>
            <person name="Lu Y."/>
            <person name="Yang J."/>
            <person name="Xu C."/>
            <person name="Jia M."/>
            <person name="Peters R.J."/>
            <person name="Huang L."/>
            <person name="Gao W."/>
        </authorList>
    </citation>
    <scope>NUCLEOTIDE SEQUENCE [LARGE SCALE GENOMIC DNA]</scope>
    <source>
        <strain evidence="4">cv. XIE 37</strain>
        <tissue evidence="3">Leaf</tissue>
    </source>
</reference>
<sequence>MSNNPNDWVQFYPKSIPHATTAVTTTATTTTTTTTSNQFSSSSSGGFGPNLSLEGRVSKPIRRRSRASRRTPTTLLNTDASNFRAMVQQFTGGSTAPFGSAVQHPGVHNIDFELGPRSQAQAHVNDAPPNPMMAPYHMQYQLQQFQRNQPQFMFSGNQDDVFYQRIGNPQPDTPVSEAFVVEEVTSAAAATRPPYYSSNENRSNTFLY</sequence>